<evidence type="ECO:0000256" key="2">
    <source>
        <dbReference type="ARBA" id="ARBA00023157"/>
    </source>
</evidence>
<proteinExistence type="inferred from homology"/>
<dbReference type="SMART" id="SM00856">
    <property type="entry name" value="PMEI"/>
    <property type="match status" value="1"/>
</dbReference>
<evidence type="ECO:0000313" key="5">
    <source>
        <dbReference type="EMBL" id="KAL2459758.1"/>
    </source>
</evidence>
<dbReference type="InterPro" id="IPR052421">
    <property type="entry name" value="PCW_Enzyme_Inhibitor"/>
</dbReference>
<comment type="similarity">
    <text evidence="3">Belongs to the PMEI family.</text>
</comment>
<reference evidence="6" key="1">
    <citation type="submission" date="2024-07" db="EMBL/GenBank/DDBJ databases">
        <title>Two chromosome-level genome assemblies of Korean endemic species Abeliophyllum distichum and Forsythia ovata (Oleaceae).</title>
        <authorList>
            <person name="Jang H."/>
        </authorList>
    </citation>
    <scope>NUCLEOTIDE SEQUENCE [LARGE SCALE GENOMIC DNA]</scope>
</reference>
<organism evidence="5 6">
    <name type="scientific">Forsythia ovata</name>
    <dbReference type="NCBI Taxonomy" id="205694"/>
    <lineage>
        <taxon>Eukaryota</taxon>
        <taxon>Viridiplantae</taxon>
        <taxon>Streptophyta</taxon>
        <taxon>Embryophyta</taxon>
        <taxon>Tracheophyta</taxon>
        <taxon>Spermatophyta</taxon>
        <taxon>Magnoliopsida</taxon>
        <taxon>eudicotyledons</taxon>
        <taxon>Gunneridae</taxon>
        <taxon>Pentapetalae</taxon>
        <taxon>asterids</taxon>
        <taxon>lamiids</taxon>
        <taxon>Lamiales</taxon>
        <taxon>Oleaceae</taxon>
        <taxon>Forsythieae</taxon>
        <taxon>Forsythia</taxon>
    </lineage>
</organism>
<gene>
    <name evidence="5" type="ORF">Fot_54502</name>
</gene>
<feature type="domain" description="Pectinesterase inhibitor" evidence="4">
    <location>
        <begin position="34"/>
        <end position="176"/>
    </location>
</feature>
<keyword evidence="2" id="KW-1015">Disulfide bond</keyword>
<dbReference type="InterPro" id="IPR034086">
    <property type="entry name" value="PMEI_plant"/>
</dbReference>
<evidence type="ECO:0000256" key="3">
    <source>
        <dbReference type="ARBA" id="ARBA00038471"/>
    </source>
</evidence>
<dbReference type="Proteomes" id="UP001604277">
    <property type="component" value="Unassembled WGS sequence"/>
</dbReference>
<dbReference type="PANTHER" id="PTHR36710">
    <property type="entry name" value="PECTINESTERASE INHIBITOR-LIKE"/>
    <property type="match status" value="1"/>
</dbReference>
<dbReference type="SUPFAM" id="SSF101148">
    <property type="entry name" value="Plant invertase/pectin methylesterase inhibitor"/>
    <property type="match status" value="1"/>
</dbReference>
<keyword evidence="1" id="KW-0732">Signal</keyword>
<keyword evidence="6" id="KW-1185">Reference proteome</keyword>
<dbReference type="Pfam" id="PF04043">
    <property type="entry name" value="PMEI"/>
    <property type="match status" value="1"/>
</dbReference>
<protein>
    <submittedName>
        <fullName evidence="5">Pectinesterase inhibitor 2</fullName>
    </submittedName>
</protein>
<dbReference type="NCBIfam" id="TIGR01614">
    <property type="entry name" value="PME_inhib"/>
    <property type="match status" value="1"/>
</dbReference>
<dbReference type="AlphaFoldDB" id="A0ABD1P8R7"/>
<name>A0ABD1P8R7_9LAMI</name>
<dbReference type="EMBL" id="JBFOLJ010000021">
    <property type="protein sequence ID" value="KAL2459758.1"/>
    <property type="molecule type" value="Genomic_DNA"/>
</dbReference>
<evidence type="ECO:0000256" key="1">
    <source>
        <dbReference type="ARBA" id="ARBA00022729"/>
    </source>
</evidence>
<dbReference type="PANTHER" id="PTHR36710:SF4">
    <property type="entry name" value="PLANT INVERTASE_PECTIN METHYLESTERASE INHIBITOR SUPERFAMILY PROTEIN"/>
    <property type="match status" value="1"/>
</dbReference>
<comment type="caution">
    <text evidence="5">The sequence shown here is derived from an EMBL/GenBank/DDBJ whole genome shotgun (WGS) entry which is preliminary data.</text>
</comment>
<dbReference type="InterPro" id="IPR006501">
    <property type="entry name" value="Pectinesterase_inhib_dom"/>
</dbReference>
<sequence length="185" mass="20624">MGAFSMVKLGVGNSRSNISSDCWFDFTYDETDVKAPDLVSEICSKTRNPSTCLQVLGKENGGNLSKIAQTLTGSAHTSAFLAYDTLQLLVKLEKNSFLKDRYQSCLGNYVRAIGDLAEWKKFLNSRNYQNLPSEAKAISKEIESCDKNFEQPPSEPSQLKQTTQYFEDICSILVVVSNRLTGRII</sequence>
<dbReference type="Gene3D" id="1.20.140.40">
    <property type="entry name" value="Invertase/pectin methylesterase inhibitor family protein"/>
    <property type="match status" value="1"/>
</dbReference>
<dbReference type="CDD" id="cd15797">
    <property type="entry name" value="PMEI"/>
    <property type="match status" value="1"/>
</dbReference>
<dbReference type="InterPro" id="IPR035513">
    <property type="entry name" value="Invertase/methylesterase_inhib"/>
</dbReference>
<evidence type="ECO:0000313" key="6">
    <source>
        <dbReference type="Proteomes" id="UP001604277"/>
    </source>
</evidence>
<evidence type="ECO:0000259" key="4">
    <source>
        <dbReference type="SMART" id="SM00856"/>
    </source>
</evidence>
<accession>A0ABD1P8R7</accession>